<reference evidence="14 15" key="1">
    <citation type="journal article" date="1999" name="Proc. Jpn. Acad.">
        <title>Determination of the complete genomic DNA sequence of Thermoplasma volvanium GSS1.</title>
        <authorList>
            <person name="Kawashima T."/>
            <person name="Yamamoto Y."/>
            <person name="Aramaki H."/>
            <person name="Nunoshiba T."/>
            <person name="Kawamoto T."/>
            <person name="Watanabe K."/>
            <person name="Yamazaki M."/>
            <person name="Kanehori K."/>
            <person name="Amano N."/>
            <person name="Ohya Y."/>
            <person name="Makino K."/>
            <person name="Suzuki M."/>
        </authorList>
    </citation>
    <scope>NUCLEOTIDE SEQUENCE [LARGE SCALE GENOMIC DNA]</scope>
    <source>
        <strain evidence="15">ATCC 51530 / DSM 4299 / JCM 9571 / NBRC 15438 / GSS1</strain>
    </source>
</reference>
<dbReference type="GO" id="GO:0016114">
    <property type="term" value="P:terpenoid biosynthetic process"/>
    <property type="evidence" value="ECO:0007669"/>
    <property type="project" value="TreeGrafter"/>
</dbReference>
<accession>Q97CC1</accession>
<comment type="function">
    <text evidence="10">Catalyzes the formation of isopentenyl diphosphate (IPP), the building block of all isoprenoids.</text>
</comment>
<dbReference type="eggNOG" id="arCOG00860">
    <property type="taxonomic scope" value="Archaea"/>
</dbReference>
<gene>
    <name evidence="14" type="ORF">TVG0187430</name>
</gene>
<dbReference type="InterPro" id="IPR036393">
    <property type="entry name" value="AceGlu_kinase-like_sf"/>
</dbReference>
<dbReference type="PIRSF" id="PIRSF016496">
    <property type="entry name" value="Kin_FomA"/>
    <property type="match status" value="1"/>
</dbReference>
<dbReference type="GO" id="GO:0005524">
    <property type="term" value="F:ATP binding"/>
    <property type="evidence" value="ECO:0007669"/>
    <property type="project" value="UniProtKB-KW"/>
</dbReference>
<comment type="similarity">
    <text evidence="1 10">Belongs to the isopentenyl phosphate kinase family.</text>
</comment>
<evidence type="ECO:0000313" key="14">
    <source>
        <dbReference type="EMBL" id="BAB59323.1"/>
    </source>
</evidence>
<feature type="binding site" evidence="11">
    <location>
        <begin position="5"/>
        <end position="9"/>
    </location>
    <ligand>
        <name>ATP</name>
        <dbReference type="ChEBI" id="CHEBI:30616"/>
    </ligand>
</feature>
<feature type="site" description="Transition state stabilizer" evidence="12">
    <location>
        <position position="14"/>
    </location>
</feature>
<dbReference type="InterPro" id="IPR001048">
    <property type="entry name" value="Asp/Glu/Uridylate_kinase"/>
</dbReference>
<keyword evidence="5 10" id="KW-0547">Nucleotide-binding</keyword>
<dbReference type="GO" id="GO:0102043">
    <property type="term" value="F:isopentenyl phosphate kinase activity"/>
    <property type="evidence" value="ECO:0007669"/>
    <property type="project" value="UniProtKB-EC"/>
</dbReference>
<dbReference type="InterPro" id="IPR024192">
    <property type="entry name" value="Fosfomycin_R_FomA-type"/>
</dbReference>
<dbReference type="PANTHER" id="PTHR43654:SF1">
    <property type="entry name" value="ISOPENTENYL PHOSPHATE KINASE"/>
    <property type="match status" value="1"/>
</dbReference>
<proteinExistence type="inferred from homology"/>
<evidence type="ECO:0000256" key="9">
    <source>
        <dbReference type="ARBA" id="ARBA00049063"/>
    </source>
</evidence>
<dbReference type="GO" id="GO:0005829">
    <property type="term" value="C:cytosol"/>
    <property type="evidence" value="ECO:0007669"/>
    <property type="project" value="TreeGrafter"/>
</dbReference>
<evidence type="ECO:0000256" key="5">
    <source>
        <dbReference type="ARBA" id="ARBA00022741"/>
    </source>
</evidence>
<dbReference type="EC" id="2.7.4.26" evidence="2 10"/>
<feature type="binding site" evidence="11">
    <location>
        <position position="205"/>
    </location>
    <ligand>
        <name>ATP</name>
        <dbReference type="ChEBI" id="CHEBI:30616"/>
    </ligand>
</feature>
<feature type="binding site" evidence="11">
    <location>
        <position position="46"/>
    </location>
    <ligand>
        <name>ATP</name>
        <dbReference type="ChEBI" id="CHEBI:30616"/>
    </ligand>
</feature>
<dbReference type="SUPFAM" id="SSF53633">
    <property type="entry name" value="Carbamate kinase-like"/>
    <property type="match status" value="1"/>
</dbReference>
<protein>
    <recommendedName>
        <fullName evidence="3 10">Isopentenyl phosphate kinase</fullName>
        <shortName evidence="10">IPK</shortName>
        <ecNumber evidence="2 10">2.7.4.26</ecNumber>
    </recommendedName>
</protein>
<evidence type="ECO:0000313" key="15">
    <source>
        <dbReference type="Proteomes" id="UP000001017"/>
    </source>
</evidence>
<dbReference type="Proteomes" id="UP000001017">
    <property type="component" value="Chromosome"/>
</dbReference>
<keyword evidence="8" id="KW-0414">Isoprene biosynthesis</keyword>
<comment type="catalytic activity">
    <reaction evidence="9 10">
        <text>isopentenyl phosphate + ATP = isopentenyl diphosphate + ADP</text>
        <dbReference type="Rhea" id="RHEA:33963"/>
        <dbReference type="ChEBI" id="CHEBI:30616"/>
        <dbReference type="ChEBI" id="CHEBI:65078"/>
        <dbReference type="ChEBI" id="CHEBI:128769"/>
        <dbReference type="ChEBI" id="CHEBI:456216"/>
        <dbReference type="EC" id="2.7.4.26"/>
    </reaction>
</comment>
<feature type="binding site" evidence="11">
    <location>
        <position position="143"/>
    </location>
    <ligand>
        <name>substrate</name>
    </ligand>
</feature>
<evidence type="ECO:0000256" key="8">
    <source>
        <dbReference type="ARBA" id="ARBA00023229"/>
    </source>
</evidence>
<dbReference type="CDD" id="cd04241">
    <property type="entry name" value="AAK_FomA-like"/>
    <property type="match status" value="1"/>
</dbReference>
<dbReference type="STRING" id="273116.gene:9380951"/>
<feature type="binding site" evidence="11">
    <location>
        <position position="201"/>
    </location>
    <ligand>
        <name>ATP</name>
        <dbReference type="ChEBI" id="CHEBI:30616"/>
    </ligand>
</feature>
<dbReference type="NCBIfam" id="NF040647">
    <property type="entry name" value="IPPK_Arch"/>
    <property type="match status" value="1"/>
</dbReference>
<reference evidence="14 15" key="2">
    <citation type="journal article" date="2000" name="Proc. Natl. Acad. Sci. U.S.A.">
        <title>Archaeal adaptation to higher temperatures revealed by genomic sequence of Thermoplasma volcanium.</title>
        <authorList>
            <person name="Kawashima T."/>
            <person name="Amano N."/>
            <person name="Koike H."/>
            <person name="Makino S."/>
            <person name="Higuchi S."/>
            <person name="Kawashima-Ohya Y."/>
            <person name="Watanabe K."/>
            <person name="Yamazaki M."/>
            <person name="Kanehori K."/>
            <person name="Kawamoto T."/>
            <person name="Nunoshiba T."/>
            <person name="Yamamoto Y."/>
            <person name="Aramaki H."/>
            <person name="Makino K."/>
            <person name="Suzuki M."/>
        </authorList>
    </citation>
    <scope>NUCLEOTIDE SEQUENCE [LARGE SCALE GENOMIC DNA]</scope>
    <source>
        <strain evidence="15">ATCC 51530 / DSM 4299 / JCM 9571 / NBRC 15438 / GSS1</strain>
    </source>
</reference>
<feature type="binding site" evidence="11">
    <location>
        <position position="50"/>
    </location>
    <ligand>
        <name>substrate</name>
    </ligand>
</feature>
<dbReference type="Pfam" id="PF00696">
    <property type="entry name" value="AA_kinase"/>
    <property type="match status" value="1"/>
</dbReference>
<dbReference type="PANTHER" id="PTHR43654">
    <property type="entry name" value="GLUTAMATE 5-KINASE"/>
    <property type="match status" value="1"/>
</dbReference>
<keyword evidence="15" id="KW-1185">Reference proteome</keyword>
<organism evidence="14 15">
    <name type="scientific">Thermoplasma volcanium (strain ATCC 51530 / DSM 4299 / JCM 9571 / NBRC 15438 / GSS1)</name>
    <dbReference type="NCBI Taxonomy" id="273116"/>
    <lineage>
        <taxon>Archaea</taxon>
        <taxon>Methanobacteriati</taxon>
        <taxon>Thermoplasmatota</taxon>
        <taxon>Thermoplasmata</taxon>
        <taxon>Thermoplasmatales</taxon>
        <taxon>Thermoplasmataceae</taxon>
        <taxon>Thermoplasma</taxon>
    </lineage>
</organism>
<dbReference type="Gene3D" id="3.40.1160.10">
    <property type="entry name" value="Acetylglutamate kinase-like"/>
    <property type="match status" value="1"/>
</dbReference>
<dbReference type="KEGG" id="tvo:TVG0187430"/>
<evidence type="ECO:0000256" key="12">
    <source>
        <dbReference type="PIRSR" id="PIRSR016496-2"/>
    </source>
</evidence>
<dbReference type="GO" id="GO:0016301">
    <property type="term" value="F:kinase activity"/>
    <property type="evidence" value="ECO:0007669"/>
    <property type="project" value="UniProtKB-KW"/>
</dbReference>
<keyword evidence="7 10" id="KW-0067">ATP-binding</keyword>
<dbReference type="OrthoDB" id="15328at2157"/>
<dbReference type="GeneID" id="1441666"/>
<dbReference type="HOGENOM" id="CLU_070213_0_0_2"/>
<keyword evidence="6 10" id="KW-0418">Kinase</keyword>
<evidence type="ECO:0000256" key="7">
    <source>
        <dbReference type="ARBA" id="ARBA00022840"/>
    </source>
</evidence>
<feature type="domain" description="Aspartate/glutamate/uridylate kinase" evidence="13">
    <location>
        <begin position="1"/>
        <end position="212"/>
    </location>
</feature>
<feature type="binding site" evidence="11">
    <location>
        <position position="164"/>
    </location>
    <ligand>
        <name>ATP</name>
        <dbReference type="ChEBI" id="CHEBI:30616"/>
    </ligand>
</feature>
<evidence type="ECO:0000259" key="13">
    <source>
        <dbReference type="Pfam" id="PF00696"/>
    </source>
</evidence>
<name>Q97CC1_THEVO</name>
<evidence type="ECO:0000256" key="3">
    <source>
        <dbReference type="ARBA" id="ARBA00017267"/>
    </source>
</evidence>
<dbReference type="EMBL" id="BA000011">
    <property type="protein sequence ID" value="BAB59323.1"/>
    <property type="molecule type" value="Genomic_DNA"/>
</dbReference>
<dbReference type="RefSeq" id="WP_010916436.1">
    <property type="nucleotide sequence ID" value="NC_002689.2"/>
</dbReference>
<feature type="binding site" evidence="11">
    <location>
        <position position="45"/>
    </location>
    <ligand>
        <name>substrate</name>
    </ligand>
</feature>
<evidence type="ECO:0000256" key="10">
    <source>
        <dbReference type="PIRNR" id="PIRNR016496"/>
    </source>
</evidence>
<keyword evidence="4 10" id="KW-0808">Transferase</keyword>
<evidence type="ECO:0000256" key="6">
    <source>
        <dbReference type="ARBA" id="ARBA00022777"/>
    </source>
</evidence>
<dbReference type="AlphaFoldDB" id="Q97CC1"/>
<evidence type="ECO:0000256" key="2">
    <source>
        <dbReference type="ARBA" id="ARBA00012908"/>
    </source>
</evidence>
<evidence type="ECO:0000256" key="1">
    <source>
        <dbReference type="ARBA" id="ARBA00010540"/>
    </source>
</evidence>
<sequence>MIIIKLGGSLITEKNSYRVFRESETKKAIREIANDFEDFVIIHGGGSFGHIKAKEYGLPGEINKLSSAGFSVVHNDMSYLNHLVVSIMISEGLKPMTVPISSMIFNGNFDYTMLKKYHDLGFVPVSYGDVYVKNNNFYGIYSGDNIVLDLSKIFNPDFVAFLSDVDGIFDKDPKKYRDAKLLRTINTKVEFSKPENDVTGGIENKLNTMFLIRKYTKSVYLINGYYPERLKMIGNDNFTGTVIK</sequence>
<comment type="subunit">
    <text evidence="10">Homodimer.</text>
</comment>
<dbReference type="PhylomeDB" id="Q97CC1"/>
<dbReference type="PaxDb" id="273116-14324395"/>
<evidence type="ECO:0000256" key="11">
    <source>
        <dbReference type="PIRSR" id="PIRSR016496-1"/>
    </source>
</evidence>
<evidence type="ECO:0000256" key="4">
    <source>
        <dbReference type="ARBA" id="ARBA00022679"/>
    </source>
</evidence>